<name>A0A1I9EWY8_GIBZE</name>
<reference evidence="2" key="3">
    <citation type="submission" date="2017-01" db="UniProtKB">
        <authorList>
            <consortium name="EnsemblFungi"/>
        </authorList>
    </citation>
    <scope>IDENTIFICATION</scope>
    <source>
        <strain evidence="2">PH-1 / ATCC MYA-4620 / FGSC 9075 / NRRL 31084</strain>
    </source>
</reference>
<protein>
    <submittedName>
        <fullName evidence="2">Uncharacterized protein</fullName>
    </submittedName>
</protein>
<sequence length="173" mass="20026">MSSSLYHPRPVLSSQRYTPSPDYLQDARRTYHDNSRLPLRETASNAQSHNFNSMVPCYSSQVGISPSVPASLPAPMIPSQSFECLYRVPTPRNQPRFQQRRPRNEVNPLYFWPAFRQYRNRQAHKDTQKDKGGVWRRPELEDAFVDCDRSSHASHGTSQVLHGRKATWAQHAY</sequence>
<proteinExistence type="predicted"/>
<dbReference type="EMBL" id="HG970332">
    <property type="status" value="NOT_ANNOTATED_CDS"/>
    <property type="molecule type" value="Genomic_DNA"/>
</dbReference>
<dbReference type="EnsemblFungi" id="CEF72911">
    <property type="protein sequence ID" value="CEF72911"/>
    <property type="gene ID" value="FGRRES_15794"/>
</dbReference>
<dbReference type="AlphaFoldDB" id="A0A1I9EWY8"/>
<evidence type="ECO:0000256" key="1">
    <source>
        <dbReference type="SAM" id="MobiDB-lite"/>
    </source>
</evidence>
<accession>A0A1I9EWY8</accession>
<reference evidence="2" key="1">
    <citation type="journal article" date="2007" name="Science">
        <title>The Fusarium graminearum genome reveals a link between localized polymorphism and pathogen specialization.</title>
        <authorList>
            <person name="Cuomo C.A."/>
            <person name="Gueldener U."/>
            <person name="Xu J.-R."/>
            <person name="Trail F."/>
            <person name="Turgeon B.G."/>
            <person name="Di Pietro A."/>
            <person name="Walton J.D."/>
            <person name="Ma L.-J."/>
            <person name="Baker S.E."/>
            <person name="Rep M."/>
            <person name="Adam G."/>
            <person name="Antoniw J."/>
            <person name="Baldwin T."/>
            <person name="Calvo S.E."/>
            <person name="Chang Y.-L."/>
            <person name="DeCaprio D."/>
            <person name="Gale L.R."/>
            <person name="Gnerre S."/>
            <person name="Goswami R.S."/>
            <person name="Hammond-Kosack K."/>
            <person name="Harris L.J."/>
            <person name="Hilburn K."/>
            <person name="Kennell J.C."/>
            <person name="Kroken S."/>
            <person name="Magnuson J.K."/>
            <person name="Mannhaupt G."/>
            <person name="Mauceli E.W."/>
            <person name="Mewes H.-W."/>
            <person name="Mitterbauer R."/>
            <person name="Muehlbauer G."/>
            <person name="Muensterkoetter M."/>
            <person name="Nelson D."/>
            <person name="O'Donnell K."/>
            <person name="Ouellet T."/>
            <person name="Qi W."/>
            <person name="Quesneville H."/>
            <person name="Roncero M.I.G."/>
            <person name="Seong K.-Y."/>
            <person name="Tetko I.V."/>
            <person name="Urban M."/>
            <person name="Waalwijk C."/>
            <person name="Ward T.J."/>
            <person name="Yao J."/>
            <person name="Birren B.W."/>
            <person name="Kistler H.C."/>
        </authorList>
    </citation>
    <scope>NUCLEOTIDE SEQUENCE [LARGE SCALE GENOMIC DNA]</scope>
    <source>
        <strain evidence="2">PH-1 / ATCC MYA-4620 / FGSC 9075 / NRRL 31084</strain>
    </source>
</reference>
<organism evidence="2">
    <name type="scientific">Gibberella zeae (strain ATCC MYA-4620 / CBS 123657 / FGSC 9075 / NRRL 31084 / PH-1)</name>
    <name type="common">Wheat head blight fungus</name>
    <name type="synonym">Fusarium graminearum</name>
    <dbReference type="NCBI Taxonomy" id="229533"/>
    <lineage>
        <taxon>Eukaryota</taxon>
        <taxon>Fungi</taxon>
        <taxon>Dikarya</taxon>
        <taxon>Ascomycota</taxon>
        <taxon>Pezizomycotina</taxon>
        <taxon>Sordariomycetes</taxon>
        <taxon>Hypocreomycetidae</taxon>
        <taxon>Hypocreales</taxon>
        <taxon>Nectriaceae</taxon>
        <taxon>Fusarium</taxon>
    </lineage>
</organism>
<evidence type="ECO:0000313" key="2">
    <source>
        <dbReference type="EnsemblFungi" id="CEF72911"/>
    </source>
</evidence>
<reference evidence="2" key="2">
    <citation type="journal article" date="2010" name="Nature">
        <title>Comparative genomics reveals mobile pathogenicity chromosomes in Fusarium.</title>
        <authorList>
            <person name="Ma L.J."/>
            <person name="van der Does H.C."/>
            <person name="Borkovich K.A."/>
            <person name="Coleman J.J."/>
            <person name="Daboussi M.J."/>
            <person name="Di Pietro A."/>
            <person name="Dufresne M."/>
            <person name="Freitag M."/>
            <person name="Grabherr M."/>
            <person name="Henrissat B."/>
            <person name="Houterman P.M."/>
            <person name="Kang S."/>
            <person name="Shim W.B."/>
            <person name="Woloshuk C."/>
            <person name="Xie X."/>
            <person name="Xu J.R."/>
            <person name="Antoniw J."/>
            <person name="Baker S.E."/>
            <person name="Bluhm B.H."/>
            <person name="Breakspear A."/>
            <person name="Brown D.W."/>
            <person name="Butchko R.A."/>
            <person name="Chapman S."/>
            <person name="Coulson R."/>
            <person name="Coutinho P.M."/>
            <person name="Danchin E.G."/>
            <person name="Diener A."/>
            <person name="Gale L.R."/>
            <person name="Gardiner D.M."/>
            <person name="Goff S."/>
            <person name="Hammond-Kosack K.E."/>
            <person name="Hilburn K."/>
            <person name="Hua-Van A."/>
            <person name="Jonkers W."/>
            <person name="Kazan K."/>
            <person name="Kodira C.D."/>
            <person name="Koehrsen M."/>
            <person name="Kumar L."/>
            <person name="Lee Y.H."/>
            <person name="Li L."/>
            <person name="Manners J.M."/>
            <person name="Miranda-Saavedra D."/>
            <person name="Mukherjee M."/>
            <person name="Park G."/>
            <person name="Park J."/>
            <person name="Park S.Y."/>
            <person name="Proctor R.H."/>
            <person name="Regev A."/>
            <person name="Ruiz-Roldan M.C."/>
            <person name="Sain D."/>
            <person name="Sakthikumar S."/>
            <person name="Sykes S."/>
            <person name="Schwartz D.C."/>
            <person name="Turgeon B.G."/>
            <person name="Wapinski I."/>
            <person name="Yoder O."/>
            <person name="Young S."/>
            <person name="Zeng Q."/>
            <person name="Zhou S."/>
            <person name="Galagan J."/>
            <person name="Cuomo C.A."/>
            <person name="Kistler H.C."/>
            <person name="Rep M."/>
        </authorList>
    </citation>
    <scope>GENOME REANNOTATION</scope>
    <source>
        <strain evidence="2">PH-1 / ATCC MYA-4620 / FGSC 9075 / NRRL 31084</strain>
    </source>
</reference>
<feature type="region of interest" description="Disordered" evidence="1">
    <location>
        <begin position="1"/>
        <end position="22"/>
    </location>
</feature>